<evidence type="ECO:0000256" key="1">
    <source>
        <dbReference type="ARBA" id="ARBA00022598"/>
    </source>
</evidence>
<dbReference type="InterPro" id="IPR002300">
    <property type="entry name" value="aa-tRNA-synth_Ia"/>
</dbReference>
<dbReference type="InterPro" id="IPR014729">
    <property type="entry name" value="Rossmann-like_a/b/a_fold"/>
</dbReference>
<evidence type="ECO:0000313" key="8">
    <source>
        <dbReference type="Proteomes" id="UP000260136"/>
    </source>
</evidence>
<evidence type="ECO:0000256" key="5">
    <source>
        <dbReference type="ARBA" id="ARBA00023146"/>
    </source>
</evidence>
<feature type="domain" description="Aminoacyl-tRNA synthetase class Ia" evidence="6">
    <location>
        <begin position="2"/>
        <end position="48"/>
    </location>
</feature>
<evidence type="ECO:0000313" key="7">
    <source>
        <dbReference type="EMBL" id="SYV94404.1"/>
    </source>
</evidence>
<dbReference type="EMBL" id="LS991952">
    <property type="protein sequence ID" value="SYV94404.1"/>
    <property type="molecule type" value="Genomic_DNA"/>
</dbReference>
<evidence type="ECO:0000259" key="6">
    <source>
        <dbReference type="Pfam" id="PF00133"/>
    </source>
</evidence>
<accession>A0A3B0PLE9</accession>
<dbReference type="Gene3D" id="3.40.50.620">
    <property type="entry name" value="HUPs"/>
    <property type="match status" value="1"/>
</dbReference>
<dbReference type="GO" id="GO:0006418">
    <property type="term" value="P:tRNA aminoacylation for protein translation"/>
    <property type="evidence" value="ECO:0007669"/>
    <property type="project" value="InterPro"/>
</dbReference>
<dbReference type="AlphaFoldDB" id="A0A3B0PLE9"/>
<keyword evidence="4" id="KW-0648">Protein biosynthesis</keyword>
<reference evidence="8" key="1">
    <citation type="submission" date="2018-06" db="EMBL/GenBank/DDBJ databases">
        <authorList>
            <consortium name="Pathogen Informatics"/>
        </authorList>
    </citation>
    <scope>NUCLEOTIDE SEQUENCE [LARGE SCALE GENOMIC DNA]</scope>
    <source>
        <strain evidence="8">NCTC10115</strain>
    </source>
</reference>
<evidence type="ECO:0000256" key="2">
    <source>
        <dbReference type="ARBA" id="ARBA00022741"/>
    </source>
</evidence>
<keyword evidence="3" id="KW-0067">ATP-binding</keyword>
<evidence type="ECO:0000256" key="3">
    <source>
        <dbReference type="ARBA" id="ARBA00022840"/>
    </source>
</evidence>
<sequence length="48" mass="5879">MIYRATKQWFINIKSIKNQLVENINTVKYPNERYAKRMLSMVAERSDW</sequence>
<keyword evidence="2" id="KW-0547">Nucleotide-binding</keyword>
<protein>
    <submittedName>
        <fullName evidence="7">Isoleucyl-tRNA synthetase</fullName>
    </submittedName>
</protein>
<proteinExistence type="predicted"/>
<keyword evidence="1" id="KW-0436">Ligase</keyword>
<dbReference type="Pfam" id="PF00133">
    <property type="entry name" value="tRNA-synt_1"/>
    <property type="match status" value="1"/>
</dbReference>
<keyword evidence="5 7" id="KW-0030">Aminoacyl-tRNA synthetase</keyword>
<feature type="non-terminal residue" evidence="7">
    <location>
        <position position="48"/>
    </location>
</feature>
<organism evidence="7 8">
    <name type="scientific">Mycoplasmoides gallisepticum</name>
    <name type="common">Mycoplasma gallisepticum</name>
    <dbReference type="NCBI Taxonomy" id="2096"/>
    <lineage>
        <taxon>Bacteria</taxon>
        <taxon>Bacillati</taxon>
        <taxon>Mycoplasmatota</taxon>
        <taxon>Mycoplasmoidales</taxon>
        <taxon>Mycoplasmoidaceae</taxon>
        <taxon>Mycoplasmoides</taxon>
    </lineage>
</organism>
<name>A0A3B0PLE9_MYCGL</name>
<dbReference type="SUPFAM" id="SSF52374">
    <property type="entry name" value="Nucleotidylyl transferase"/>
    <property type="match status" value="1"/>
</dbReference>
<dbReference type="Proteomes" id="UP000260136">
    <property type="component" value="Chromosome"/>
</dbReference>
<evidence type="ECO:0000256" key="4">
    <source>
        <dbReference type="ARBA" id="ARBA00022917"/>
    </source>
</evidence>
<dbReference type="GO" id="GO:0004812">
    <property type="term" value="F:aminoacyl-tRNA ligase activity"/>
    <property type="evidence" value="ECO:0007669"/>
    <property type="project" value="UniProtKB-KW"/>
</dbReference>
<dbReference type="GO" id="GO:0005524">
    <property type="term" value="F:ATP binding"/>
    <property type="evidence" value="ECO:0007669"/>
    <property type="project" value="UniProtKB-KW"/>
</dbReference>
<gene>
    <name evidence="7" type="ORF">NCTC10115_00727</name>
</gene>